<dbReference type="FunFam" id="3.40.50.620:FF:000115">
    <property type="entry name" value="tRNA-specific 2-thiouridylase MnmA"/>
    <property type="match status" value="1"/>
</dbReference>
<evidence type="ECO:0000256" key="2">
    <source>
        <dbReference type="ARBA" id="ARBA00022679"/>
    </source>
</evidence>
<feature type="domain" description="tRNA-specific 2-thiouridylase MnmA-like central" evidence="12">
    <location>
        <begin position="220"/>
        <end position="284"/>
    </location>
</feature>
<dbReference type="GO" id="GO:0000049">
    <property type="term" value="F:tRNA binding"/>
    <property type="evidence" value="ECO:0007669"/>
    <property type="project" value="UniProtKB-KW"/>
</dbReference>
<dbReference type="GO" id="GO:0032259">
    <property type="term" value="P:methylation"/>
    <property type="evidence" value="ECO:0007669"/>
    <property type="project" value="UniProtKB-KW"/>
</dbReference>
<evidence type="ECO:0000256" key="3">
    <source>
        <dbReference type="ARBA" id="ARBA00022694"/>
    </source>
</evidence>
<evidence type="ECO:0000256" key="8">
    <source>
        <dbReference type="ARBA" id="ARBA00051542"/>
    </source>
</evidence>
<keyword evidence="4 10" id="KW-0547">Nucleotide-binding</keyword>
<dbReference type="InterPro" id="IPR046884">
    <property type="entry name" value="MnmA-like_central"/>
</dbReference>
<dbReference type="GO" id="GO:0103016">
    <property type="term" value="F:tRNA-uridine 2-sulfurtransferase activity"/>
    <property type="evidence" value="ECO:0007669"/>
    <property type="project" value="UniProtKB-EC"/>
</dbReference>
<organism evidence="13 14">
    <name type="scientific">Faecalitalea cylindroides ATCC 27803</name>
    <dbReference type="NCBI Taxonomy" id="649755"/>
    <lineage>
        <taxon>Bacteria</taxon>
        <taxon>Bacillati</taxon>
        <taxon>Bacillota</taxon>
        <taxon>Erysipelotrichia</taxon>
        <taxon>Erysipelotrichales</taxon>
        <taxon>Erysipelotrichaceae</taxon>
        <taxon>Faecalitalea</taxon>
    </lineage>
</organism>
<accession>U2R6R0</accession>
<feature type="region of interest" description="Interaction with tRNA" evidence="10">
    <location>
        <begin position="160"/>
        <end position="162"/>
    </location>
</feature>
<evidence type="ECO:0000313" key="14">
    <source>
        <dbReference type="Proteomes" id="UP000016658"/>
    </source>
</evidence>
<evidence type="ECO:0000256" key="10">
    <source>
        <dbReference type="HAMAP-Rule" id="MF_00144"/>
    </source>
</evidence>
<dbReference type="GO" id="GO:0005524">
    <property type="term" value="F:ATP binding"/>
    <property type="evidence" value="ECO:0007669"/>
    <property type="project" value="UniProtKB-KW"/>
</dbReference>
<evidence type="ECO:0000256" key="4">
    <source>
        <dbReference type="ARBA" id="ARBA00022741"/>
    </source>
</evidence>
<dbReference type="SUPFAM" id="SSF52402">
    <property type="entry name" value="Adenine nucleotide alpha hydrolases-like"/>
    <property type="match status" value="1"/>
</dbReference>
<feature type="site" description="Interaction with tRNA" evidence="10">
    <location>
        <position position="353"/>
    </location>
</feature>
<dbReference type="GO" id="GO:0002143">
    <property type="term" value="P:tRNA wobble position uridine thiolation"/>
    <property type="evidence" value="ECO:0007669"/>
    <property type="project" value="TreeGrafter"/>
</dbReference>
<keyword evidence="1 10" id="KW-0820">tRNA-binding</keyword>
<dbReference type="FunFam" id="2.30.30.280:FF:000001">
    <property type="entry name" value="tRNA-specific 2-thiouridylase MnmA"/>
    <property type="match status" value="1"/>
</dbReference>
<feature type="binding site" evidence="10">
    <location>
        <position position="138"/>
    </location>
    <ligand>
        <name>ATP</name>
        <dbReference type="ChEBI" id="CHEBI:30616"/>
    </ligand>
</feature>
<evidence type="ECO:0000256" key="7">
    <source>
        <dbReference type="ARBA" id="ARBA00023157"/>
    </source>
</evidence>
<feature type="region of interest" description="Interaction with tRNA" evidence="10">
    <location>
        <begin position="320"/>
        <end position="321"/>
    </location>
</feature>
<dbReference type="EMBL" id="AWVI01000026">
    <property type="protein sequence ID" value="ERK46382.1"/>
    <property type="molecule type" value="Genomic_DNA"/>
</dbReference>
<dbReference type="PATRIC" id="fig|649755.3.peg.557"/>
<evidence type="ECO:0000256" key="6">
    <source>
        <dbReference type="ARBA" id="ARBA00022884"/>
    </source>
</evidence>
<keyword evidence="7 10" id="KW-1015">Disulfide bond</keyword>
<feature type="binding site" evidence="10">
    <location>
        <begin position="13"/>
        <end position="20"/>
    </location>
    <ligand>
        <name>ATP</name>
        <dbReference type="ChEBI" id="CHEBI:30616"/>
    </ligand>
</feature>
<comment type="caution">
    <text evidence="13">The sequence shown here is derived from an EMBL/GenBank/DDBJ whole genome shotgun (WGS) entry which is preliminary data.</text>
</comment>
<dbReference type="NCBIfam" id="NF001138">
    <property type="entry name" value="PRK00143.1"/>
    <property type="match status" value="1"/>
</dbReference>
<feature type="active site" description="Nucleophile" evidence="10">
    <location>
        <position position="114"/>
    </location>
</feature>
<dbReference type="Pfam" id="PF03054">
    <property type="entry name" value="tRNA_Me_trans"/>
    <property type="match status" value="1"/>
</dbReference>
<keyword evidence="10" id="KW-0963">Cytoplasm</keyword>
<dbReference type="GO" id="GO:0005737">
    <property type="term" value="C:cytoplasm"/>
    <property type="evidence" value="ECO:0007669"/>
    <property type="project" value="UniProtKB-SubCell"/>
</dbReference>
<dbReference type="PANTHER" id="PTHR11933:SF5">
    <property type="entry name" value="MITOCHONDRIAL TRNA-SPECIFIC 2-THIOURIDYLASE 1"/>
    <property type="match status" value="1"/>
</dbReference>
<evidence type="ECO:0000313" key="13">
    <source>
        <dbReference type="EMBL" id="ERK46382.1"/>
    </source>
</evidence>
<feature type="domain" description="tRNA-specific 2-thiouridylase MnmA-like C-terminal" evidence="11">
    <location>
        <begin position="294"/>
        <end position="369"/>
    </location>
</feature>
<sequence length="393" mass="44668">MRQELIRMKVLVGLSGGVDSAVAAYLLKEQGYDVTCCFMRNWDSYANGDIAGNPTIQDDTCPQEQDYQDAKAVAEHLNLPLQRVDFIKEYWDYVFKTFLSEYEKGRTPNPDILCNKYIKFDAFFDYAMKQGFDMVATGHYCSNMTEGSFTYLTRAADTNKDQTYFLCQVSPAALHKTLFPLGKLTKPEVREIAAKLNLESVATKKDSTGICFIGERNFRQFLSNYLPSQDGNIVDVDTGKVVGRHVGVLYYTIGQRKGLNIDHEKGPWFVIGKDVQKNILFVCHHTHKEWLYSDSCLVKGINWIVKDKNEIPEKCTCKFRYRQPDQDIYLKVLDETTALVSYPQKIASVTIGQEAVFYDGFKCIGGGVIEEVYVDGQDLNGKILSTYQERING</sequence>
<evidence type="ECO:0000256" key="9">
    <source>
        <dbReference type="ARBA" id="ARBA00056575"/>
    </source>
</evidence>
<keyword evidence="6 10" id="KW-0694">RNA-binding</keyword>
<gene>
    <name evidence="10" type="primary">mnmA</name>
    <name evidence="13" type="ORF">HMPREF0367_00607</name>
</gene>
<dbReference type="Gene3D" id="2.40.30.10">
    <property type="entry name" value="Translation factors"/>
    <property type="match status" value="1"/>
</dbReference>
<comment type="subcellular location">
    <subcellularLocation>
        <location evidence="10">Cytoplasm</location>
    </subcellularLocation>
</comment>
<dbReference type="EC" id="2.8.1.13" evidence="10"/>
<dbReference type="GO" id="GO:0008168">
    <property type="term" value="F:methyltransferase activity"/>
    <property type="evidence" value="ECO:0007669"/>
    <property type="project" value="UniProtKB-KW"/>
</dbReference>
<reference evidence="13 14" key="1">
    <citation type="submission" date="2013-06" db="EMBL/GenBank/DDBJ databases">
        <authorList>
            <person name="Weinstock G."/>
            <person name="Sodergren E."/>
            <person name="Lobos E.A."/>
            <person name="Fulton L."/>
            <person name="Fulton R."/>
            <person name="Courtney L."/>
            <person name="Fronick C."/>
            <person name="O'Laughlin M."/>
            <person name="Godfrey J."/>
            <person name="Wilson R.M."/>
            <person name="Miner T."/>
            <person name="Farmer C."/>
            <person name="Delehaunty K."/>
            <person name="Cordes M."/>
            <person name="Minx P."/>
            <person name="Tomlinson C."/>
            <person name="Chen J."/>
            <person name="Wollam A."/>
            <person name="Pepin K.H."/>
            <person name="Bhonagiri V."/>
            <person name="Zhang X."/>
            <person name="Warren W."/>
            <person name="Mitreva M."/>
            <person name="Mardis E.R."/>
            <person name="Wilson R.K."/>
        </authorList>
    </citation>
    <scope>NUCLEOTIDE SEQUENCE [LARGE SCALE GENOMIC DNA]</scope>
    <source>
        <strain evidence="13 14">ATCC 27803</strain>
    </source>
</reference>
<protein>
    <recommendedName>
        <fullName evidence="10">tRNA-specific 2-thiouridylase MnmA</fullName>
        <ecNumber evidence="10">2.8.1.13</ecNumber>
    </recommendedName>
</protein>
<dbReference type="PANTHER" id="PTHR11933">
    <property type="entry name" value="TRNA 5-METHYLAMINOMETHYL-2-THIOURIDYLATE -METHYLTRANSFERASE"/>
    <property type="match status" value="1"/>
</dbReference>
<evidence type="ECO:0000259" key="11">
    <source>
        <dbReference type="Pfam" id="PF20258"/>
    </source>
</evidence>
<comment type="similarity">
    <text evidence="10">Belongs to the MnmA/TRMU family.</text>
</comment>
<keyword evidence="2 10" id="KW-0808">Transferase</keyword>
<evidence type="ECO:0000256" key="1">
    <source>
        <dbReference type="ARBA" id="ARBA00022555"/>
    </source>
</evidence>
<feature type="site" description="Interaction with tRNA" evidence="10">
    <location>
        <position position="139"/>
    </location>
</feature>
<keyword evidence="13" id="KW-0489">Methyltransferase</keyword>
<dbReference type="Gene3D" id="3.40.50.620">
    <property type="entry name" value="HUPs"/>
    <property type="match status" value="1"/>
</dbReference>
<dbReference type="CDD" id="cd01998">
    <property type="entry name" value="MnmA_TRMU-like"/>
    <property type="match status" value="1"/>
</dbReference>
<dbReference type="InterPro" id="IPR014729">
    <property type="entry name" value="Rossmann-like_a/b/a_fold"/>
</dbReference>
<evidence type="ECO:0000259" key="12">
    <source>
        <dbReference type="Pfam" id="PF20259"/>
    </source>
</evidence>
<dbReference type="HOGENOM" id="CLU_035188_1_0_9"/>
<keyword evidence="5 10" id="KW-0067">ATP-binding</keyword>
<comment type="catalytic activity">
    <reaction evidence="8 10">
        <text>S-sulfanyl-L-cysteinyl-[protein] + uridine(34) in tRNA + AH2 + ATP = 2-thiouridine(34) in tRNA + L-cysteinyl-[protein] + A + AMP + diphosphate + H(+)</text>
        <dbReference type="Rhea" id="RHEA:47032"/>
        <dbReference type="Rhea" id="RHEA-COMP:10131"/>
        <dbReference type="Rhea" id="RHEA-COMP:11726"/>
        <dbReference type="Rhea" id="RHEA-COMP:11727"/>
        <dbReference type="Rhea" id="RHEA-COMP:11728"/>
        <dbReference type="ChEBI" id="CHEBI:13193"/>
        <dbReference type="ChEBI" id="CHEBI:15378"/>
        <dbReference type="ChEBI" id="CHEBI:17499"/>
        <dbReference type="ChEBI" id="CHEBI:29950"/>
        <dbReference type="ChEBI" id="CHEBI:30616"/>
        <dbReference type="ChEBI" id="CHEBI:33019"/>
        <dbReference type="ChEBI" id="CHEBI:61963"/>
        <dbReference type="ChEBI" id="CHEBI:65315"/>
        <dbReference type="ChEBI" id="CHEBI:87170"/>
        <dbReference type="ChEBI" id="CHEBI:456215"/>
        <dbReference type="EC" id="2.8.1.13"/>
    </reaction>
</comment>
<feature type="binding site" evidence="10">
    <location>
        <position position="39"/>
    </location>
    <ligand>
        <name>ATP</name>
        <dbReference type="ChEBI" id="CHEBI:30616"/>
    </ligand>
</feature>
<dbReference type="InterPro" id="IPR046885">
    <property type="entry name" value="MnmA-like_C"/>
</dbReference>
<dbReference type="Pfam" id="PF20259">
    <property type="entry name" value="tRNA_Me_trans_M"/>
    <property type="match status" value="1"/>
</dbReference>
<proteinExistence type="inferred from homology"/>
<dbReference type="AlphaFoldDB" id="U2R6R0"/>
<feature type="region of interest" description="Interaction with target base in tRNA" evidence="10">
    <location>
        <begin position="109"/>
        <end position="111"/>
    </location>
</feature>
<keyword evidence="3 10" id="KW-0819">tRNA processing</keyword>
<feature type="active site" description="Cysteine persulfide intermediate" evidence="10">
    <location>
        <position position="211"/>
    </location>
</feature>
<name>U2R6R0_9FIRM</name>
<evidence type="ECO:0000256" key="5">
    <source>
        <dbReference type="ARBA" id="ARBA00022840"/>
    </source>
</evidence>
<dbReference type="Proteomes" id="UP000016658">
    <property type="component" value="Unassembled WGS sequence"/>
</dbReference>
<feature type="disulfide bond" description="Alternate" evidence="10">
    <location>
        <begin position="114"/>
        <end position="211"/>
    </location>
</feature>
<dbReference type="NCBIfam" id="TIGR00420">
    <property type="entry name" value="trmU"/>
    <property type="match status" value="1"/>
</dbReference>
<dbReference type="Gene3D" id="2.30.30.280">
    <property type="entry name" value="Adenine nucleotide alpha hydrolases-like domains"/>
    <property type="match status" value="1"/>
</dbReference>
<dbReference type="InterPro" id="IPR023382">
    <property type="entry name" value="MnmA-like_central_sf"/>
</dbReference>
<dbReference type="InterPro" id="IPR004506">
    <property type="entry name" value="MnmA-like"/>
</dbReference>
<dbReference type="Pfam" id="PF20258">
    <property type="entry name" value="tRNA_Me_trans_C"/>
    <property type="match status" value="1"/>
</dbReference>
<dbReference type="HAMAP" id="MF_00144">
    <property type="entry name" value="tRNA_thiouridyl_MnmA"/>
    <property type="match status" value="1"/>
</dbReference>
<comment type="function">
    <text evidence="9 10">Catalyzes the 2-thiolation of uridine at the wobble position (U34) of tRNA, leading to the formation of s(2)U34.</text>
</comment>